<dbReference type="EMBL" id="LGFG01000097">
    <property type="protein sequence ID" value="KUK22759.1"/>
    <property type="molecule type" value="Genomic_DNA"/>
</dbReference>
<proteinExistence type="predicted"/>
<accession>A0A101EQE2</accession>
<name>A0A101EQE2_9THEM</name>
<dbReference type="AlphaFoldDB" id="A0A101EQE2"/>
<gene>
    <name evidence="2" type="ORF">XD57_1146</name>
</gene>
<feature type="domain" description="Carbamoyl phosphate synthase ATP-binding" evidence="1">
    <location>
        <begin position="91"/>
        <end position="98"/>
    </location>
</feature>
<dbReference type="PATRIC" id="fig|93930.3.peg.157"/>
<dbReference type="GO" id="GO:0005524">
    <property type="term" value="F:ATP binding"/>
    <property type="evidence" value="ECO:0007669"/>
    <property type="project" value="InterPro"/>
</dbReference>
<dbReference type="InterPro" id="IPR005479">
    <property type="entry name" value="CPAse_ATP-bd"/>
</dbReference>
<evidence type="ECO:0000259" key="1">
    <source>
        <dbReference type="PROSITE" id="PS00867"/>
    </source>
</evidence>
<dbReference type="PROSITE" id="PS00867">
    <property type="entry name" value="CPSASE_2"/>
    <property type="match status" value="1"/>
</dbReference>
<reference evidence="2 3" key="1">
    <citation type="journal article" date="2015" name="MBio">
        <title>Genome-Resolved Metagenomic Analysis Reveals Roles for Candidate Phyla and Other Microbial Community Members in Biogeochemical Transformations in Oil Reservoirs.</title>
        <authorList>
            <person name="Hu P."/>
            <person name="Tom L."/>
            <person name="Singh A."/>
            <person name="Thomas B.C."/>
            <person name="Baker B.J."/>
            <person name="Piceno Y.M."/>
            <person name="Andersen G.L."/>
            <person name="Banfield J.F."/>
        </authorList>
    </citation>
    <scope>NUCLEOTIDE SEQUENCE [LARGE SCALE GENOMIC DNA]</scope>
    <source>
        <strain evidence="2">46_26</strain>
    </source>
</reference>
<evidence type="ECO:0000313" key="3">
    <source>
        <dbReference type="Proteomes" id="UP000058636"/>
    </source>
</evidence>
<protein>
    <recommendedName>
        <fullName evidence="1">Carbamoyl phosphate synthase ATP-binding domain-containing protein</fullName>
    </recommendedName>
</protein>
<evidence type="ECO:0000313" key="2">
    <source>
        <dbReference type="EMBL" id="KUK22759.1"/>
    </source>
</evidence>
<dbReference type="InterPro" id="IPR043519">
    <property type="entry name" value="NT_sf"/>
</dbReference>
<comment type="caution">
    <text evidence="2">The sequence shown here is derived from an EMBL/GenBank/DDBJ whole genome shotgun (WGS) entry which is preliminary data.</text>
</comment>
<organism evidence="2 3">
    <name type="scientific">Thermotoga petrophila</name>
    <dbReference type="NCBI Taxonomy" id="93929"/>
    <lineage>
        <taxon>Bacteria</taxon>
        <taxon>Thermotogati</taxon>
        <taxon>Thermotogota</taxon>
        <taxon>Thermotogae</taxon>
        <taxon>Thermotogales</taxon>
        <taxon>Thermotogaceae</taxon>
        <taxon>Thermotoga</taxon>
    </lineage>
</organism>
<sequence>MPKRSSQIRGALQLIRKGNFTAFSDVDLLVVYDDPIREDAYKIVKKTIRLKGLELHVYSLSEYKHVGIYRMNLINSCVFIEHRKEGAVFYVMEMNLRIQRVFGEWFRGGGTPREFYEPSRVEAGSHRFSRFRVGFIMIHQKDSVHLRNWLSQKYYDVLLDMLWDISYDFSGGDDMRFVSSRDIRNNPAVLWKDDETVITVNGKPKAIVMKIDGDPKEILDFIEKIRVQMAVEKLRLFSLEKGLDKLSEDEIEEIVREARK</sequence>
<dbReference type="Pfam" id="PF01909">
    <property type="entry name" value="NTP_transf_2"/>
    <property type="match status" value="1"/>
</dbReference>
<dbReference type="SUPFAM" id="SSF81301">
    <property type="entry name" value="Nucleotidyltransferase"/>
    <property type="match status" value="1"/>
</dbReference>
<dbReference type="InterPro" id="IPR002934">
    <property type="entry name" value="Polymerase_NTP_transf_dom"/>
</dbReference>
<dbReference type="GO" id="GO:0016779">
    <property type="term" value="F:nucleotidyltransferase activity"/>
    <property type="evidence" value="ECO:0007669"/>
    <property type="project" value="InterPro"/>
</dbReference>
<dbReference type="Proteomes" id="UP000058636">
    <property type="component" value="Unassembled WGS sequence"/>
</dbReference>